<dbReference type="GO" id="GO:0006355">
    <property type="term" value="P:regulation of DNA-templated transcription"/>
    <property type="evidence" value="ECO:0007669"/>
    <property type="project" value="InterPro"/>
</dbReference>
<dbReference type="InterPro" id="IPR001867">
    <property type="entry name" value="OmpR/PhoB-type_DNA-bd"/>
</dbReference>
<evidence type="ECO:0000256" key="5">
    <source>
        <dbReference type="ARBA" id="ARBA00023163"/>
    </source>
</evidence>
<dbReference type="SMART" id="SM00862">
    <property type="entry name" value="Trans_reg_C"/>
    <property type="match status" value="1"/>
</dbReference>
<dbReference type="InterPro" id="IPR005158">
    <property type="entry name" value="BTAD"/>
</dbReference>
<dbReference type="GO" id="GO:0003677">
    <property type="term" value="F:DNA binding"/>
    <property type="evidence" value="ECO:0007669"/>
    <property type="project" value="UniProtKB-UniRule"/>
</dbReference>
<evidence type="ECO:0000256" key="3">
    <source>
        <dbReference type="ARBA" id="ARBA00023015"/>
    </source>
</evidence>
<evidence type="ECO:0000256" key="6">
    <source>
        <dbReference type="PROSITE-ProRule" id="PRU01091"/>
    </source>
</evidence>
<dbReference type="Gene3D" id="1.10.10.10">
    <property type="entry name" value="Winged helix-like DNA-binding domain superfamily/Winged helix DNA-binding domain"/>
    <property type="match status" value="1"/>
</dbReference>
<feature type="domain" description="OmpR/PhoB-type" evidence="7">
    <location>
        <begin position="1"/>
        <end position="107"/>
    </location>
</feature>
<comment type="caution">
    <text evidence="8">The sequence shown here is derived from an EMBL/GenBank/DDBJ whole genome shotgun (WGS) entry which is preliminary data.</text>
</comment>
<dbReference type="SMART" id="SM01043">
    <property type="entry name" value="BTAD"/>
    <property type="match status" value="1"/>
</dbReference>
<reference evidence="8 9" key="1">
    <citation type="submission" date="2018-11" db="EMBL/GenBank/DDBJ databases">
        <title>Whole genome sequence of Streptomyces chrestomyceticus NBRC 13444(T).</title>
        <authorList>
            <person name="Komaki H."/>
            <person name="Tamura T."/>
        </authorList>
    </citation>
    <scope>NUCLEOTIDE SEQUENCE [LARGE SCALE GENOMIC DNA]</scope>
    <source>
        <strain evidence="8 9">NBRC 13444</strain>
    </source>
</reference>
<comment type="similarity">
    <text evidence="1">Belongs to the AfsR/DnrI/RedD regulatory family.</text>
</comment>
<dbReference type="GO" id="GO:0000160">
    <property type="term" value="P:phosphorelay signal transduction system"/>
    <property type="evidence" value="ECO:0007669"/>
    <property type="project" value="UniProtKB-KW"/>
</dbReference>
<evidence type="ECO:0000256" key="4">
    <source>
        <dbReference type="ARBA" id="ARBA00023125"/>
    </source>
</evidence>
<dbReference type="Gene3D" id="1.25.40.10">
    <property type="entry name" value="Tetratricopeptide repeat domain"/>
    <property type="match status" value="1"/>
</dbReference>
<keyword evidence="2" id="KW-0902">Two-component regulatory system</keyword>
<dbReference type="GeneID" id="95625019"/>
<accession>A0A7U9L1G4</accession>
<organism evidence="8 9">
    <name type="scientific">Streptomyces chrestomyceticus JCM 4735</name>
    <dbReference type="NCBI Taxonomy" id="1306181"/>
    <lineage>
        <taxon>Bacteria</taxon>
        <taxon>Bacillati</taxon>
        <taxon>Actinomycetota</taxon>
        <taxon>Actinomycetes</taxon>
        <taxon>Kitasatosporales</taxon>
        <taxon>Streptomycetaceae</taxon>
        <taxon>Streptomyces</taxon>
    </lineage>
</organism>
<evidence type="ECO:0000256" key="1">
    <source>
        <dbReference type="ARBA" id="ARBA00005820"/>
    </source>
</evidence>
<dbReference type="SUPFAM" id="SSF48452">
    <property type="entry name" value="TPR-like"/>
    <property type="match status" value="1"/>
</dbReference>
<gene>
    <name evidence="8" type="ORF">OEIGOIKO_06277</name>
</gene>
<dbReference type="SUPFAM" id="SSF46894">
    <property type="entry name" value="C-terminal effector domain of the bipartite response regulators"/>
    <property type="match status" value="1"/>
</dbReference>
<dbReference type="RefSeq" id="WP_167515194.1">
    <property type="nucleotide sequence ID" value="NZ_BHZC01000001.1"/>
</dbReference>
<evidence type="ECO:0000313" key="8">
    <source>
        <dbReference type="EMBL" id="GCD38463.1"/>
    </source>
</evidence>
<evidence type="ECO:0000256" key="2">
    <source>
        <dbReference type="ARBA" id="ARBA00023012"/>
    </source>
</evidence>
<keyword evidence="4 6" id="KW-0238">DNA-binding</keyword>
<dbReference type="Pfam" id="PF03704">
    <property type="entry name" value="BTAD"/>
    <property type="match status" value="1"/>
</dbReference>
<evidence type="ECO:0000259" key="7">
    <source>
        <dbReference type="PROSITE" id="PS51755"/>
    </source>
</evidence>
<dbReference type="InterPro" id="IPR011990">
    <property type="entry name" value="TPR-like_helical_dom_sf"/>
</dbReference>
<name>A0A7U9L1G4_9ACTN</name>
<dbReference type="Pfam" id="PF00486">
    <property type="entry name" value="Trans_reg_C"/>
    <property type="match status" value="1"/>
</dbReference>
<keyword evidence="3" id="KW-0805">Transcription regulation</keyword>
<proteinExistence type="inferred from homology"/>
<dbReference type="EMBL" id="BHZC01000001">
    <property type="protein sequence ID" value="GCD38463.1"/>
    <property type="molecule type" value="Genomic_DNA"/>
</dbReference>
<dbReference type="InterPro" id="IPR016032">
    <property type="entry name" value="Sig_transdc_resp-reg_C-effctor"/>
</dbReference>
<dbReference type="PROSITE" id="PS51755">
    <property type="entry name" value="OMPR_PHOB"/>
    <property type="match status" value="1"/>
</dbReference>
<evidence type="ECO:0000313" key="9">
    <source>
        <dbReference type="Proteomes" id="UP000287830"/>
    </source>
</evidence>
<keyword evidence="5" id="KW-0804">Transcription</keyword>
<sequence length="281" mass="30565">MATLRFGLLGPVTSHYGSTPVALGPPQRRAVLTALLLQPGQALTVAALRERVWPGPPPASAISAIHLHIHHLRRTLAQYDTPGRDRPVRLTTHPGHTPENVSYVLHVAPGHVDTDRFRHLADDGADHQERGDHHGALDRFDAALALWRGEPLTGLQPSAFVRTTRRTLTEIHLDTGKRRATALLATGAVSRATLALQDLYDRHPDDESVVLALARALCAGGAESRAMRLIGEELERRHRTDGTRPPALARAHAALLHGTAPYDTVLHDTAVHPTPDRRDGS</sequence>
<dbReference type="InterPro" id="IPR051677">
    <property type="entry name" value="AfsR-DnrI-RedD_regulator"/>
</dbReference>
<feature type="DNA-binding region" description="OmpR/PhoB-type" evidence="6">
    <location>
        <begin position="1"/>
        <end position="107"/>
    </location>
</feature>
<protein>
    <submittedName>
        <fullName evidence="8">SARP family transcriptional regulator</fullName>
    </submittedName>
</protein>
<dbReference type="Proteomes" id="UP000287830">
    <property type="component" value="Unassembled WGS sequence"/>
</dbReference>
<dbReference type="PANTHER" id="PTHR35807:SF1">
    <property type="entry name" value="TRANSCRIPTIONAL REGULATOR REDD"/>
    <property type="match status" value="1"/>
</dbReference>
<dbReference type="AlphaFoldDB" id="A0A7U9L1G4"/>
<dbReference type="PANTHER" id="PTHR35807">
    <property type="entry name" value="TRANSCRIPTIONAL REGULATOR REDD-RELATED"/>
    <property type="match status" value="1"/>
</dbReference>
<dbReference type="InterPro" id="IPR036388">
    <property type="entry name" value="WH-like_DNA-bd_sf"/>
</dbReference>